<dbReference type="GO" id="GO:0003676">
    <property type="term" value="F:nucleic acid binding"/>
    <property type="evidence" value="ECO:0007669"/>
    <property type="project" value="InterPro"/>
</dbReference>
<dbReference type="GO" id="GO:0008270">
    <property type="term" value="F:zinc ion binding"/>
    <property type="evidence" value="ECO:0007669"/>
    <property type="project" value="InterPro"/>
</dbReference>
<gene>
    <name evidence="2" type="ORF">Enr17x_57970</name>
</gene>
<name>A0A518IKU4_9PLAN</name>
<dbReference type="AlphaFoldDB" id="A0A518IKU4"/>
<protein>
    <submittedName>
        <fullName evidence="2">HNH endonuclease</fullName>
    </submittedName>
</protein>
<evidence type="ECO:0000313" key="3">
    <source>
        <dbReference type="Proteomes" id="UP000318313"/>
    </source>
</evidence>
<proteinExistence type="predicted"/>
<keyword evidence="2" id="KW-0255">Endonuclease</keyword>
<evidence type="ECO:0000313" key="2">
    <source>
        <dbReference type="EMBL" id="QDV53716.1"/>
    </source>
</evidence>
<dbReference type="KEGG" id="gfm:Enr17x_57970"/>
<organism evidence="2 3">
    <name type="scientific">Gimesia fumaroli</name>
    <dbReference type="NCBI Taxonomy" id="2527976"/>
    <lineage>
        <taxon>Bacteria</taxon>
        <taxon>Pseudomonadati</taxon>
        <taxon>Planctomycetota</taxon>
        <taxon>Planctomycetia</taxon>
        <taxon>Planctomycetales</taxon>
        <taxon>Planctomycetaceae</taxon>
        <taxon>Gimesia</taxon>
    </lineage>
</organism>
<keyword evidence="2" id="KW-0540">Nuclease</keyword>
<sequence length="263" mass="30487">MSNPEITTVTLPCIRDGDDFHIFLSNPTRKIKFKLGRVESPDADAVVRVLDKRDKRDRWSVSLRKMRSAIDSRESFASLDEWEKWAVNRMVSIRSRRHQIPTGNVKRFTNKTRPDWHTAYKSMRQQLWSLTRRLEQCKWSRWANNTAKNTNRRLRKMGQKIKLQDLRDLIKAQDYRCALTGVELEPDTASADHIEPVAKGGTNEIDNIQILHHKVNAAKGTMSNIEFIEMCERVVGWMSRSLGNNNGHHSLSRQGTTFDLAKC</sequence>
<evidence type="ECO:0000259" key="1">
    <source>
        <dbReference type="SMART" id="SM00507"/>
    </source>
</evidence>
<dbReference type="OrthoDB" id="292733at2"/>
<dbReference type="CDD" id="cd00085">
    <property type="entry name" value="HNHc"/>
    <property type="match status" value="1"/>
</dbReference>
<dbReference type="InterPro" id="IPR002711">
    <property type="entry name" value="HNH"/>
</dbReference>
<reference evidence="2 3" key="1">
    <citation type="submission" date="2019-03" db="EMBL/GenBank/DDBJ databases">
        <title>Deep-cultivation of Planctomycetes and their phenomic and genomic characterization uncovers novel biology.</title>
        <authorList>
            <person name="Wiegand S."/>
            <person name="Jogler M."/>
            <person name="Boedeker C."/>
            <person name="Pinto D."/>
            <person name="Vollmers J."/>
            <person name="Rivas-Marin E."/>
            <person name="Kohn T."/>
            <person name="Peeters S.H."/>
            <person name="Heuer A."/>
            <person name="Rast P."/>
            <person name="Oberbeckmann S."/>
            <person name="Bunk B."/>
            <person name="Jeske O."/>
            <person name="Meyerdierks A."/>
            <person name="Storesund J.E."/>
            <person name="Kallscheuer N."/>
            <person name="Luecker S."/>
            <person name="Lage O.M."/>
            <person name="Pohl T."/>
            <person name="Merkel B.J."/>
            <person name="Hornburger P."/>
            <person name="Mueller R.-W."/>
            <person name="Bruemmer F."/>
            <person name="Labrenz M."/>
            <person name="Spormann A.M."/>
            <person name="Op den Camp H."/>
            <person name="Overmann J."/>
            <person name="Amann R."/>
            <person name="Jetten M.S.M."/>
            <person name="Mascher T."/>
            <person name="Medema M.H."/>
            <person name="Devos D.P."/>
            <person name="Kaster A.-K."/>
            <person name="Ovreas L."/>
            <person name="Rohde M."/>
            <person name="Galperin M.Y."/>
            <person name="Jogler C."/>
        </authorList>
    </citation>
    <scope>NUCLEOTIDE SEQUENCE [LARGE SCALE GENOMIC DNA]</scope>
    <source>
        <strain evidence="2 3">Enr17</strain>
    </source>
</reference>
<dbReference type="Proteomes" id="UP000318313">
    <property type="component" value="Chromosome"/>
</dbReference>
<keyword evidence="2" id="KW-0378">Hydrolase</keyword>
<dbReference type="GO" id="GO:0004519">
    <property type="term" value="F:endonuclease activity"/>
    <property type="evidence" value="ECO:0007669"/>
    <property type="project" value="UniProtKB-KW"/>
</dbReference>
<dbReference type="Gene3D" id="1.10.30.50">
    <property type="match status" value="1"/>
</dbReference>
<dbReference type="Pfam" id="PF01844">
    <property type="entry name" value="HNH"/>
    <property type="match status" value="1"/>
</dbReference>
<accession>A0A518IKU4</accession>
<dbReference type="RefSeq" id="WP_145313425.1">
    <property type="nucleotide sequence ID" value="NZ_CP037452.1"/>
</dbReference>
<dbReference type="EMBL" id="CP037452">
    <property type="protein sequence ID" value="QDV53716.1"/>
    <property type="molecule type" value="Genomic_DNA"/>
</dbReference>
<dbReference type="InterPro" id="IPR003615">
    <property type="entry name" value="HNH_nuc"/>
</dbReference>
<keyword evidence="3" id="KW-1185">Reference proteome</keyword>
<feature type="domain" description="HNH nuclease" evidence="1">
    <location>
        <begin position="165"/>
        <end position="217"/>
    </location>
</feature>
<dbReference type="SMART" id="SM00507">
    <property type="entry name" value="HNHc"/>
    <property type="match status" value="1"/>
</dbReference>